<evidence type="ECO:0000313" key="1">
    <source>
        <dbReference type="EMBL" id="KXV61569.1"/>
    </source>
</evidence>
<reference evidence="1 2" key="1">
    <citation type="submission" date="2015-06" db="EMBL/GenBank/DDBJ databases">
        <title>Improved classification and identification of acetic acid bacteria using matrix-assisted laser desorption/ionization time-of-flight mass spectrometry; Gluconobacter nephelii and Gluconobacter uchimurae are later heterotypic synonyms of Gluconobacter japonicus and Gluconobacter oxydans, respectively.</title>
        <authorList>
            <person name="Li L."/>
            <person name="Cleenwerck I."/>
            <person name="De Vuyst L."/>
            <person name="Vandamme P."/>
        </authorList>
    </citation>
    <scope>NUCLEOTIDE SEQUENCE [LARGE SCALE GENOMIC DNA]</scope>
    <source>
        <strain evidence="1 2">LMG 1663</strain>
    </source>
</reference>
<accession>A0A149U8F0</accession>
<evidence type="ECO:0000313" key="2">
    <source>
        <dbReference type="Proteomes" id="UP000075411"/>
    </source>
</evidence>
<dbReference type="Proteomes" id="UP000075411">
    <property type="component" value="Unassembled WGS sequence"/>
</dbReference>
<dbReference type="AlphaFoldDB" id="A0A149U8F0"/>
<dbReference type="PATRIC" id="fig|104102.12.peg.3821"/>
<sequence>MNAVLCDLLTILNNEPEGKYLQVLEDEDLPQVSDALMMMVQFKAVLTAFRARYYQSFETGIATWEHHWITKELLEAWEAEDAEFEDEGGKDHQ</sequence>
<organism evidence="1 2">
    <name type="scientific">Acetobacter tropicalis</name>
    <dbReference type="NCBI Taxonomy" id="104102"/>
    <lineage>
        <taxon>Bacteria</taxon>
        <taxon>Pseudomonadati</taxon>
        <taxon>Pseudomonadota</taxon>
        <taxon>Alphaproteobacteria</taxon>
        <taxon>Acetobacterales</taxon>
        <taxon>Acetobacteraceae</taxon>
        <taxon>Acetobacter</taxon>
    </lineage>
</organism>
<dbReference type="EMBL" id="LHZT01000052">
    <property type="protein sequence ID" value="KXV61569.1"/>
    <property type="molecule type" value="Genomic_DNA"/>
</dbReference>
<protein>
    <submittedName>
        <fullName evidence="1">Uncharacterized protein</fullName>
    </submittedName>
</protein>
<comment type="caution">
    <text evidence="1">The sequence shown here is derived from an EMBL/GenBank/DDBJ whole genome shotgun (WGS) entry which is preliminary data.</text>
</comment>
<gene>
    <name evidence="1" type="ORF">AD947_00490</name>
</gene>
<proteinExistence type="predicted"/>
<name>A0A149U8F0_9PROT</name>